<name>A0A6G7Y6I7_9ACTN</name>
<evidence type="ECO:0000256" key="1">
    <source>
        <dbReference type="ARBA" id="ARBA00000085"/>
    </source>
</evidence>
<organism evidence="12 13">
    <name type="scientific">Propioniciclava coleopterorum</name>
    <dbReference type="NCBI Taxonomy" id="2714937"/>
    <lineage>
        <taxon>Bacteria</taxon>
        <taxon>Bacillati</taxon>
        <taxon>Actinomycetota</taxon>
        <taxon>Actinomycetes</taxon>
        <taxon>Propionibacteriales</taxon>
        <taxon>Propionibacteriaceae</taxon>
        <taxon>Propioniciclava</taxon>
    </lineage>
</organism>
<keyword evidence="10" id="KW-0812">Transmembrane</keyword>
<evidence type="ECO:0000256" key="2">
    <source>
        <dbReference type="ARBA" id="ARBA00012438"/>
    </source>
</evidence>
<evidence type="ECO:0000313" key="12">
    <source>
        <dbReference type="EMBL" id="QIK72329.1"/>
    </source>
</evidence>
<evidence type="ECO:0000256" key="5">
    <source>
        <dbReference type="ARBA" id="ARBA00022741"/>
    </source>
</evidence>
<dbReference type="Pfam" id="PF07730">
    <property type="entry name" value="HisKA_3"/>
    <property type="match status" value="1"/>
</dbReference>
<feature type="domain" description="Signal transduction histidine kinase subgroup 3 dimerisation and phosphoacceptor" evidence="11">
    <location>
        <begin position="520"/>
        <end position="570"/>
    </location>
</feature>
<keyword evidence="6" id="KW-0418">Kinase</keyword>
<dbReference type="GO" id="GO:0016020">
    <property type="term" value="C:membrane"/>
    <property type="evidence" value="ECO:0007669"/>
    <property type="project" value="InterPro"/>
</dbReference>
<keyword evidence="5" id="KW-0547">Nucleotide-binding</keyword>
<dbReference type="CDD" id="cd16917">
    <property type="entry name" value="HATPase_UhpB-NarQ-NarX-like"/>
    <property type="match status" value="1"/>
</dbReference>
<feature type="transmembrane region" description="Helical" evidence="10">
    <location>
        <begin position="76"/>
        <end position="96"/>
    </location>
</feature>
<dbReference type="InterPro" id="IPR050482">
    <property type="entry name" value="Sensor_HK_TwoCompSys"/>
</dbReference>
<feature type="transmembrane region" description="Helical" evidence="10">
    <location>
        <begin position="405"/>
        <end position="421"/>
    </location>
</feature>
<dbReference type="GO" id="GO:0005524">
    <property type="term" value="F:ATP binding"/>
    <property type="evidence" value="ECO:0007669"/>
    <property type="project" value="UniProtKB-KW"/>
</dbReference>
<evidence type="ECO:0000256" key="3">
    <source>
        <dbReference type="ARBA" id="ARBA00022553"/>
    </source>
</evidence>
<dbReference type="AlphaFoldDB" id="A0A6G7Y6I7"/>
<evidence type="ECO:0000259" key="11">
    <source>
        <dbReference type="Pfam" id="PF07730"/>
    </source>
</evidence>
<dbReference type="RefSeq" id="WP_166233405.1">
    <property type="nucleotide sequence ID" value="NZ_CP049865.1"/>
</dbReference>
<keyword evidence="10" id="KW-1133">Transmembrane helix</keyword>
<gene>
    <name evidence="12" type="ORF">G7070_08670</name>
</gene>
<reference evidence="12 13" key="1">
    <citation type="submission" date="2020-03" db="EMBL/GenBank/DDBJ databases">
        <title>Propioniciclava sp. nov., isolated from Hydrophilus acuminatus.</title>
        <authorList>
            <person name="Hyun D.-W."/>
            <person name="Bae J.-W."/>
        </authorList>
    </citation>
    <scope>NUCLEOTIDE SEQUENCE [LARGE SCALE GENOMIC DNA]</scope>
    <source>
        <strain evidence="12 13">HDW11</strain>
    </source>
</reference>
<keyword evidence="8" id="KW-0902">Two-component regulatory system</keyword>
<dbReference type="GO" id="GO:0000155">
    <property type="term" value="F:phosphorelay sensor kinase activity"/>
    <property type="evidence" value="ECO:0007669"/>
    <property type="project" value="InterPro"/>
</dbReference>
<proteinExistence type="predicted"/>
<keyword evidence="4" id="KW-0808">Transferase</keyword>
<keyword evidence="3" id="KW-0597">Phosphoprotein</keyword>
<feature type="transmembrane region" description="Helical" evidence="10">
    <location>
        <begin position="355"/>
        <end position="375"/>
    </location>
</feature>
<dbReference type="Gene3D" id="1.20.5.1930">
    <property type="match status" value="1"/>
</dbReference>
<feature type="transmembrane region" description="Helical" evidence="10">
    <location>
        <begin position="103"/>
        <end position="120"/>
    </location>
</feature>
<evidence type="ECO:0000256" key="6">
    <source>
        <dbReference type="ARBA" id="ARBA00022777"/>
    </source>
</evidence>
<evidence type="ECO:0000256" key="9">
    <source>
        <dbReference type="SAM" id="Coils"/>
    </source>
</evidence>
<keyword evidence="10" id="KW-0472">Membrane</keyword>
<dbReference type="KEGG" id="prv:G7070_08670"/>
<keyword evidence="13" id="KW-1185">Reference proteome</keyword>
<evidence type="ECO:0000256" key="4">
    <source>
        <dbReference type="ARBA" id="ARBA00022679"/>
    </source>
</evidence>
<feature type="transmembrane region" description="Helical" evidence="10">
    <location>
        <begin position="37"/>
        <end position="56"/>
    </location>
</feature>
<evidence type="ECO:0000256" key="8">
    <source>
        <dbReference type="ARBA" id="ARBA00023012"/>
    </source>
</evidence>
<feature type="transmembrane region" description="Helical" evidence="10">
    <location>
        <begin position="473"/>
        <end position="496"/>
    </location>
</feature>
<feature type="transmembrane region" description="Helical" evidence="10">
    <location>
        <begin position="449"/>
        <end position="467"/>
    </location>
</feature>
<keyword evidence="9" id="KW-0175">Coiled coil</keyword>
<dbReference type="InterPro" id="IPR036890">
    <property type="entry name" value="HATPase_C_sf"/>
</dbReference>
<dbReference type="Gene3D" id="3.30.565.10">
    <property type="entry name" value="Histidine kinase-like ATPase, C-terminal domain"/>
    <property type="match status" value="1"/>
</dbReference>
<protein>
    <recommendedName>
        <fullName evidence="2">histidine kinase</fullName>
        <ecNumber evidence="2">2.7.13.3</ecNumber>
    </recommendedName>
</protein>
<dbReference type="InterPro" id="IPR011712">
    <property type="entry name" value="Sig_transdc_His_kin_sub3_dim/P"/>
</dbReference>
<comment type="catalytic activity">
    <reaction evidence="1">
        <text>ATP + protein L-histidine = ADP + protein N-phospho-L-histidine.</text>
        <dbReference type="EC" id="2.7.13.3"/>
    </reaction>
</comment>
<dbReference type="Proteomes" id="UP000501058">
    <property type="component" value="Chromosome"/>
</dbReference>
<evidence type="ECO:0000313" key="13">
    <source>
        <dbReference type="Proteomes" id="UP000501058"/>
    </source>
</evidence>
<dbReference type="GO" id="GO:0046983">
    <property type="term" value="F:protein dimerization activity"/>
    <property type="evidence" value="ECO:0007669"/>
    <property type="project" value="InterPro"/>
</dbReference>
<dbReference type="EMBL" id="CP049865">
    <property type="protein sequence ID" value="QIK72329.1"/>
    <property type="molecule type" value="Genomic_DNA"/>
</dbReference>
<feature type="coiled-coil region" evidence="9">
    <location>
        <begin position="143"/>
        <end position="170"/>
    </location>
</feature>
<accession>A0A6G7Y6I7</accession>
<feature type="transmembrane region" description="Helical" evidence="10">
    <location>
        <begin position="381"/>
        <end position="398"/>
    </location>
</feature>
<sequence>MTPTTARVPTLQILRVIHLLVAALAAWEAIDVIGTPGVAAGVIVVAVVATVAVTIAPRHPRTATVLTAGVLVAGAFQPGYALGILPLLVTVVVALGTLPRRDALLCVVALAAAVLAGSVLTTAWDALVSLLFFAVCLLAGLMLRLARRNARRASAEMDALARRARAVQQAERSALADDLATILREDLADADERVRTAVHGAGDAEVAQTLAGVRQVADGALARLRGLVTTLRDTTDAAPVSIAGVLEGVEDVLVGYGFPVTLAVDQEVGDMSPGVGAALARTLREGAEALRSRGVPGGEILLECRREGGAVSVRLSQAGGEAWERSVPLGAAPASAVDPGRGHWLARVPLGPLRFGFSALALACLISVGVSAGGLLASGDAGWAAAALWAPLWLGLSVLPWAPRVATWLLAAGLVVLLLGARPDPSIQQPLLPAVIALTAVLAARSSRWLAPFAIAWTVAGVAAAWGRLEPEALGVLIFVPLTLGLIIGLGAGHLLRTRAAQLEDLDQLRTAAASARSTERRLLAGELHDVVAHQLTLIGLQVDAHTRRADSSAVRAVARRVSDILGSARADLEIIIAAGRRSGPQPAASATWLAPTVAVAAVTSALTDAGHAVTSHVDPGADDCDPVTRRTASRILREATTNILRYGAPASPCRIDVRVSAATLSLTVTSRPAATPTPNPFSTGYGLLGLSERAALTGGEFSAGPVGSDWVVAAALPRWGGFEVPAAGRPEGEVPATVVPRREVPLPRLVVIAPPPR</sequence>
<evidence type="ECO:0000256" key="7">
    <source>
        <dbReference type="ARBA" id="ARBA00022840"/>
    </source>
</evidence>
<dbReference type="PANTHER" id="PTHR24421:SF10">
    <property type="entry name" value="NITRATE_NITRITE SENSOR PROTEIN NARQ"/>
    <property type="match status" value="1"/>
</dbReference>
<feature type="transmembrane region" description="Helical" evidence="10">
    <location>
        <begin position="126"/>
        <end position="146"/>
    </location>
</feature>
<dbReference type="EC" id="2.7.13.3" evidence="2"/>
<keyword evidence="7" id="KW-0067">ATP-binding</keyword>
<evidence type="ECO:0000256" key="10">
    <source>
        <dbReference type="SAM" id="Phobius"/>
    </source>
</evidence>
<dbReference type="PANTHER" id="PTHR24421">
    <property type="entry name" value="NITRATE/NITRITE SENSOR PROTEIN NARX-RELATED"/>
    <property type="match status" value="1"/>
</dbReference>